<name>A0A6M3K6D2_9ZZZZ</name>
<dbReference type="AlphaFoldDB" id="A0A6M3K6D2"/>
<sequence>MERYGKDGPFLDPVVRCDKCNRMVKLDYLKREGCCPDCGNKRVRNLMGFSLLEYLKMRFFWKVDPEFLKTFTTKKGKEDTCERVS</sequence>
<reference evidence="1" key="1">
    <citation type="submission" date="2020-03" db="EMBL/GenBank/DDBJ databases">
        <title>The deep terrestrial virosphere.</title>
        <authorList>
            <person name="Holmfeldt K."/>
            <person name="Nilsson E."/>
            <person name="Simone D."/>
            <person name="Lopez-Fernandez M."/>
            <person name="Wu X."/>
            <person name="de Brujin I."/>
            <person name="Lundin D."/>
            <person name="Andersson A."/>
            <person name="Bertilsson S."/>
            <person name="Dopson M."/>
        </authorList>
    </citation>
    <scope>NUCLEOTIDE SEQUENCE</scope>
    <source>
        <strain evidence="1">MM415A01322</strain>
    </source>
</reference>
<organism evidence="1">
    <name type="scientific">viral metagenome</name>
    <dbReference type="NCBI Taxonomy" id="1070528"/>
    <lineage>
        <taxon>unclassified sequences</taxon>
        <taxon>metagenomes</taxon>
        <taxon>organismal metagenomes</taxon>
    </lineage>
</organism>
<evidence type="ECO:0000313" key="1">
    <source>
        <dbReference type="EMBL" id="QJA77342.1"/>
    </source>
</evidence>
<dbReference type="EMBL" id="MT142278">
    <property type="protein sequence ID" value="QJA77342.1"/>
    <property type="molecule type" value="Genomic_DNA"/>
</dbReference>
<gene>
    <name evidence="1" type="ORF">MM415A01322_0007</name>
</gene>
<accession>A0A6M3K6D2</accession>
<protein>
    <submittedName>
        <fullName evidence="1">Uncharacterized protein</fullName>
    </submittedName>
</protein>
<proteinExistence type="predicted"/>